<gene>
    <name evidence="1" type="ORF">IAB93_03250</name>
</gene>
<protein>
    <recommendedName>
        <fullName evidence="3">Lipoprotein</fullName>
    </recommendedName>
</protein>
<dbReference type="PROSITE" id="PS51257">
    <property type="entry name" value="PROKAR_LIPOPROTEIN"/>
    <property type="match status" value="1"/>
</dbReference>
<reference evidence="1" key="1">
    <citation type="submission" date="2020-10" db="EMBL/GenBank/DDBJ databases">
        <authorList>
            <person name="Gilroy R."/>
        </authorList>
    </citation>
    <scope>NUCLEOTIDE SEQUENCE</scope>
    <source>
        <strain evidence="1">10037</strain>
    </source>
</reference>
<dbReference type="AlphaFoldDB" id="A0A9D9I4Q7"/>
<sequence length="129" mass="14156">MKKTASIILLCFLAAAGTTGCKCSNNDIPSVAAKDKAVQDSLSIVAPNGEKIADDMESLENEIKFKIAEQYGEDIPFEITSIEYLDVPEGYCATVNYRMENGISTNFVITHFSEDVKVQVDSNSVIFEF</sequence>
<evidence type="ECO:0000313" key="1">
    <source>
        <dbReference type="EMBL" id="MBO8464996.1"/>
    </source>
</evidence>
<name>A0A9D9I4Q7_9BACT</name>
<evidence type="ECO:0008006" key="3">
    <source>
        <dbReference type="Google" id="ProtNLM"/>
    </source>
</evidence>
<proteinExistence type="predicted"/>
<comment type="caution">
    <text evidence="1">The sequence shown here is derived from an EMBL/GenBank/DDBJ whole genome shotgun (WGS) entry which is preliminary data.</text>
</comment>
<dbReference type="Proteomes" id="UP000823597">
    <property type="component" value="Unassembled WGS sequence"/>
</dbReference>
<organism evidence="1 2">
    <name type="scientific">Candidatus Merdivivens pullistercoris</name>
    <dbReference type="NCBI Taxonomy" id="2840873"/>
    <lineage>
        <taxon>Bacteria</taxon>
        <taxon>Pseudomonadati</taxon>
        <taxon>Bacteroidota</taxon>
        <taxon>Bacteroidia</taxon>
        <taxon>Bacteroidales</taxon>
        <taxon>Muribaculaceae</taxon>
        <taxon>Muribaculaceae incertae sedis</taxon>
        <taxon>Candidatus Merdivivens</taxon>
    </lineage>
</organism>
<evidence type="ECO:0000313" key="2">
    <source>
        <dbReference type="Proteomes" id="UP000823597"/>
    </source>
</evidence>
<accession>A0A9D9I4Q7</accession>
<reference evidence="1" key="2">
    <citation type="journal article" date="2021" name="PeerJ">
        <title>Extensive microbial diversity within the chicken gut microbiome revealed by metagenomics and culture.</title>
        <authorList>
            <person name="Gilroy R."/>
            <person name="Ravi A."/>
            <person name="Getino M."/>
            <person name="Pursley I."/>
            <person name="Horton D.L."/>
            <person name="Alikhan N.F."/>
            <person name="Baker D."/>
            <person name="Gharbi K."/>
            <person name="Hall N."/>
            <person name="Watson M."/>
            <person name="Adriaenssens E.M."/>
            <person name="Foster-Nyarko E."/>
            <person name="Jarju S."/>
            <person name="Secka A."/>
            <person name="Antonio M."/>
            <person name="Oren A."/>
            <person name="Chaudhuri R.R."/>
            <person name="La Ragione R."/>
            <person name="Hildebrand F."/>
            <person name="Pallen M.J."/>
        </authorList>
    </citation>
    <scope>NUCLEOTIDE SEQUENCE</scope>
    <source>
        <strain evidence="1">10037</strain>
    </source>
</reference>
<dbReference type="EMBL" id="JADIME010000034">
    <property type="protein sequence ID" value="MBO8464996.1"/>
    <property type="molecule type" value="Genomic_DNA"/>
</dbReference>